<reference evidence="3" key="1">
    <citation type="submission" date="2016-02" db="EMBL/GenBank/DDBJ databases">
        <title>Draft genome sequence of Microdochium bolleyi, a fungal endophyte of beachgrass.</title>
        <authorList>
            <consortium name="DOE Joint Genome Institute"/>
            <person name="David A.S."/>
            <person name="May G."/>
            <person name="Haridas S."/>
            <person name="Lim J."/>
            <person name="Wang M."/>
            <person name="Labutti K."/>
            <person name="Lipzen A."/>
            <person name="Barry K."/>
            <person name="Grigoriev I.V."/>
        </authorList>
    </citation>
    <scope>NUCLEOTIDE SEQUENCE [LARGE SCALE GENOMIC DNA]</scope>
    <source>
        <strain evidence="3">J235TASD1</strain>
    </source>
</reference>
<feature type="signal peptide" evidence="1">
    <location>
        <begin position="1"/>
        <end position="20"/>
    </location>
</feature>
<dbReference type="InParanoid" id="A0A136IM07"/>
<protein>
    <submittedName>
        <fullName evidence="2">Uncharacterized protein</fullName>
    </submittedName>
</protein>
<dbReference type="EMBL" id="KQ964271">
    <property type="protein sequence ID" value="KXJ86000.1"/>
    <property type="molecule type" value="Genomic_DNA"/>
</dbReference>
<proteinExistence type="predicted"/>
<organism evidence="2 3">
    <name type="scientific">Microdochium bolleyi</name>
    <dbReference type="NCBI Taxonomy" id="196109"/>
    <lineage>
        <taxon>Eukaryota</taxon>
        <taxon>Fungi</taxon>
        <taxon>Dikarya</taxon>
        <taxon>Ascomycota</taxon>
        <taxon>Pezizomycotina</taxon>
        <taxon>Sordariomycetes</taxon>
        <taxon>Xylariomycetidae</taxon>
        <taxon>Xylariales</taxon>
        <taxon>Microdochiaceae</taxon>
        <taxon>Microdochium</taxon>
    </lineage>
</organism>
<dbReference type="OrthoDB" id="2097653at2759"/>
<accession>A0A136IM07</accession>
<sequence length="134" mass="13606">MHFASIAITFLAAAFAPAIANPIAPRQAAISTTCLDASQKIAFYDENVAQLAICGGIAGKITKCGGAPTSTIGQSGTAKFSLKPLTAGATLNISKGRWERCIKAARKTCQNGSLKATCPGGASSGDTEFTLANP</sequence>
<evidence type="ECO:0000313" key="2">
    <source>
        <dbReference type="EMBL" id="KXJ86000.1"/>
    </source>
</evidence>
<evidence type="ECO:0000256" key="1">
    <source>
        <dbReference type="SAM" id="SignalP"/>
    </source>
</evidence>
<dbReference type="Proteomes" id="UP000070501">
    <property type="component" value="Unassembled WGS sequence"/>
</dbReference>
<gene>
    <name evidence="2" type="ORF">Micbo1qcDRAFT_153462</name>
</gene>
<keyword evidence="3" id="KW-1185">Reference proteome</keyword>
<dbReference type="AlphaFoldDB" id="A0A136IM07"/>
<dbReference type="STRING" id="196109.A0A136IM07"/>
<keyword evidence="1" id="KW-0732">Signal</keyword>
<evidence type="ECO:0000313" key="3">
    <source>
        <dbReference type="Proteomes" id="UP000070501"/>
    </source>
</evidence>
<feature type="chain" id="PRO_5007292836" evidence="1">
    <location>
        <begin position="21"/>
        <end position="134"/>
    </location>
</feature>
<name>A0A136IM07_9PEZI</name>